<keyword evidence="1" id="KW-1133">Transmembrane helix</keyword>
<evidence type="ECO:0000313" key="2">
    <source>
        <dbReference type="EMBL" id="CEF76196.1"/>
    </source>
</evidence>
<dbReference type="AlphaFoldDB" id="I1S436"/>
<dbReference type="EnsemblFungi" id="CEF76196">
    <property type="protein sequence ID" value="CEF76196"/>
    <property type="gene ID" value="FGRRES_11593"/>
</dbReference>
<gene>
    <name evidence="2" type="ORF">FGRAMPH1_01T08787</name>
</gene>
<protein>
    <submittedName>
        <fullName evidence="2">Chromosome 2, complete genome</fullName>
    </submittedName>
</protein>
<dbReference type="VEuPathDB" id="FungiDB:FGRAMPH1_01G08787"/>
<dbReference type="InParanoid" id="I1S436"/>
<dbReference type="HOGENOM" id="CLU_1209916_0_0_1"/>
<evidence type="ECO:0000256" key="1">
    <source>
        <dbReference type="SAM" id="Phobius"/>
    </source>
</evidence>
<organism evidence="2 4">
    <name type="scientific">Gibberella zeae (strain ATCC MYA-4620 / CBS 123657 / FGSC 9075 / NRRL 31084 / PH-1)</name>
    <name type="common">Wheat head blight fungus</name>
    <name type="synonym">Fusarium graminearum</name>
    <dbReference type="NCBI Taxonomy" id="229533"/>
    <lineage>
        <taxon>Eukaryota</taxon>
        <taxon>Fungi</taxon>
        <taxon>Dikarya</taxon>
        <taxon>Ascomycota</taxon>
        <taxon>Pezizomycotina</taxon>
        <taxon>Sordariomycetes</taxon>
        <taxon>Hypocreomycetidae</taxon>
        <taxon>Hypocreales</taxon>
        <taxon>Nectriaceae</taxon>
        <taxon>Fusarium</taxon>
    </lineage>
</organism>
<reference evidence="2 4" key="3">
    <citation type="journal article" date="2015" name="BMC Genomics">
        <title>The completed genome sequence of the pathogenic ascomycete fungus Fusarium graminearum.</title>
        <authorList>
            <person name="King R."/>
            <person name="Urban M."/>
            <person name="Hammond-Kosack M.C."/>
            <person name="Hassani-Pak K."/>
            <person name="Hammond-Kosack K.E."/>
        </authorList>
    </citation>
    <scope>NUCLEOTIDE SEQUENCE [LARGE SCALE GENOMIC DNA]</scope>
    <source>
        <strain evidence="4">ATCC MYA-4620 / CBS 123657 / FGSC 9075 / NRRL 31084 / PH-1</strain>
        <strain evidence="2">PH-1</strain>
    </source>
</reference>
<keyword evidence="1" id="KW-0472">Membrane</keyword>
<dbReference type="EMBL" id="HG970333">
    <property type="protein sequence ID" value="CEF76196.1"/>
    <property type="molecule type" value="Genomic_DNA"/>
</dbReference>
<reference evidence="3 4" key="2">
    <citation type="journal article" date="2010" name="Nature">
        <title>Comparative genomics reveals mobile pathogenicity chromosomes in Fusarium.</title>
        <authorList>
            <person name="Ma L.J."/>
            <person name="van der Does H.C."/>
            <person name="Borkovich K.A."/>
            <person name="Coleman J.J."/>
            <person name="Daboussi M.J."/>
            <person name="Di Pietro A."/>
            <person name="Dufresne M."/>
            <person name="Freitag M."/>
            <person name="Grabherr M."/>
            <person name="Henrissat B."/>
            <person name="Houterman P.M."/>
            <person name="Kang S."/>
            <person name="Shim W.B."/>
            <person name="Woloshuk C."/>
            <person name="Xie X."/>
            <person name="Xu J.R."/>
            <person name="Antoniw J."/>
            <person name="Baker S.E."/>
            <person name="Bluhm B.H."/>
            <person name="Breakspear A."/>
            <person name="Brown D.W."/>
            <person name="Butchko R.A."/>
            <person name="Chapman S."/>
            <person name="Coulson R."/>
            <person name="Coutinho P.M."/>
            <person name="Danchin E.G."/>
            <person name="Diener A."/>
            <person name="Gale L.R."/>
            <person name="Gardiner D.M."/>
            <person name="Goff S."/>
            <person name="Hammond-Kosack K.E."/>
            <person name="Hilburn K."/>
            <person name="Hua-Van A."/>
            <person name="Jonkers W."/>
            <person name="Kazan K."/>
            <person name="Kodira C.D."/>
            <person name="Koehrsen M."/>
            <person name="Kumar L."/>
            <person name="Lee Y.H."/>
            <person name="Li L."/>
            <person name="Manners J.M."/>
            <person name="Miranda-Saavedra D."/>
            <person name="Mukherjee M."/>
            <person name="Park G."/>
            <person name="Park J."/>
            <person name="Park S.Y."/>
            <person name="Proctor R.H."/>
            <person name="Regev A."/>
            <person name="Ruiz-Roldan M.C."/>
            <person name="Sain D."/>
            <person name="Sakthikumar S."/>
            <person name="Sykes S."/>
            <person name="Schwartz D.C."/>
            <person name="Turgeon B.G."/>
            <person name="Wapinski I."/>
            <person name="Yoder O."/>
            <person name="Young S."/>
            <person name="Zeng Q."/>
            <person name="Zhou S."/>
            <person name="Galagan J."/>
            <person name="Cuomo C.A."/>
            <person name="Kistler H.C."/>
            <person name="Rep M."/>
        </authorList>
    </citation>
    <scope>GENOME REANNOTATION</scope>
    <source>
        <strain evidence="4">ATCC MYA-4620 / CBS 123657 / FGSC 9075 / NRRL 31084 / PH-1</strain>
        <strain evidence="3">PH-1 / ATCC MYA-4620 / FGSC 9075 / NRRL 31084</strain>
    </source>
</reference>
<sequence>MVPTTRWKFLMISPLARFDLPVIVFFKRHRMDPYTYAWCQDTPTSLATNRPINWRKQRLHSLSPKVLAQRWPTCEGSLPTRAVAPACSLTPLADSEIPPRGLRRVSREVQPRHSTPSLLMQPTQSTGPHLLLQKGTAAPPVKASSLTEYSGQFSSRKGLHQVHRPVQGLRVLWKDMPSLSGNEGERNTRNSLFLFIFHVFILLPYLLSLTYAHGQTLGVAAPSVWPGLP</sequence>
<keyword evidence="4" id="KW-1185">Reference proteome</keyword>
<accession>A0A098DE17</accession>
<reference evidence="3 4" key="1">
    <citation type="journal article" date="2007" name="Science">
        <title>The Fusarium graminearum genome reveals a link between localized polymorphism and pathogen specialization.</title>
        <authorList>
            <person name="Cuomo C.A."/>
            <person name="Gueldener U."/>
            <person name="Xu J.-R."/>
            <person name="Trail F."/>
            <person name="Turgeon B.G."/>
            <person name="Di Pietro A."/>
            <person name="Walton J.D."/>
            <person name="Ma L.-J."/>
            <person name="Baker S.E."/>
            <person name="Rep M."/>
            <person name="Adam G."/>
            <person name="Antoniw J."/>
            <person name="Baldwin T."/>
            <person name="Calvo S.E."/>
            <person name="Chang Y.-L."/>
            <person name="DeCaprio D."/>
            <person name="Gale L.R."/>
            <person name="Gnerre S."/>
            <person name="Goswami R.S."/>
            <person name="Hammond-Kosack K."/>
            <person name="Harris L.J."/>
            <person name="Hilburn K."/>
            <person name="Kennell J.C."/>
            <person name="Kroken S."/>
            <person name="Magnuson J.K."/>
            <person name="Mannhaupt G."/>
            <person name="Mauceli E.W."/>
            <person name="Mewes H.-W."/>
            <person name="Mitterbauer R."/>
            <person name="Muehlbauer G."/>
            <person name="Muensterkoetter M."/>
            <person name="Nelson D."/>
            <person name="O'Donnell K."/>
            <person name="Ouellet T."/>
            <person name="Qi W."/>
            <person name="Quesneville H."/>
            <person name="Roncero M.I.G."/>
            <person name="Seong K.-Y."/>
            <person name="Tetko I.V."/>
            <person name="Urban M."/>
            <person name="Waalwijk C."/>
            <person name="Ward T.J."/>
            <person name="Yao J."/>
            <person name="Birren B.W."/>
            <person name="Kistler H.C."/>
        </authorList>
    </citation>
    <scope>NUCLEOTIDE SEQUENCE [LARGE SCALE GENOMIC DNA]</scope>
    <source>
        <strain evidence="4">ATCC MYA-4620 / CBS 123657 / FGSC 9075 / NRRL 31084 / PH-1</strain>
        <strain evidence="3">PH-1 / ATCC MYA-4620 / FGSC 9075 / NRRL 31084</strain>
    </source>
</reference>
<dbReference type="OrthoDB" id="10438287at2759"/>
<dbReference type="KEGG" id="fgr:FGSG_11593"/>
<evidence type="ECO:0000313" key="4">
    <source>
        <dbReference type="Proteomes" id="UP000070720"/>
    </source>
</evidence>
<dbReference type="RefSeq" id="XP_011320872.1">
    <property type="nucleotide sequence ID" value="XM_011322570.1"/>
</dbReference>
<name>I1S436_GIBZE</name>
<evidence type="ECO:0000313" key="3">
    <source>
        <dbReference type="EnsemblFungi" id="CEF76196"/>
    </source>
</evidence>
<accession>I1S436</accession>
<dbReference type="Proteomes" id="UP000070720">
    <property type="component" value="Chromosome 2"/>
</dbReference>
<reference evidence="3" key="4">
    <citation type="submission" date="2017-01" db="UniProtKB">
        <authorList>
            <consortium name="EnsemblFungi"/>
        </authorList>
    </citation>
    <scope>IDENTIFICATION</scope>
    <source>
        <strain evidence="3">PH-1 / ATCC MYA-4620 / FGSC 9075 / NRRL 31084</strain>
    </source>
</reference>
<feature type="transmembrane region" description="Helical" evidence="1">
    <location>
        <begin position="192"/>
        <end position="212"/>
    </location>
</feature>
<keyword evidence="1" id="KW-0812">Transmembrane</keyword>
<proteinExistence type="predicted"/>